<evidence type="ECO:0000313" key="3">
    <source>
        <dbReference type="Proteomes" id="UP000015103"/>
    </source>
</evidence>
<dbReference type="InParanoid" id="T1HEU9"/>
<dbReference type="eggNOG" id="ENOG502QRNM">
    <property type="taxonomic scope" value="Eukaryota"/>
</dbReference>
<feature type="domain" description="Vein beta-barrel" evidence="1">
    <location>
        <begin position="59"/>
        <end position="186"/>
    </location>
</feature>
<dbReference type="AlphaFoldDB" id="T1HEU9"/>
<dbReference type="HOGENOM" id="CLU_1246726_0_0_1"/>
<evidence type="ECO:0000259" key="1">
    <source>
        <dbReference type="Pfam" id="PF24700"/>
    </source>
</evidence>
<keyword evidence="3" id="KW-1185">Reference proteome</keyword>
<reference evidence="2" key="1">
    <citation type="submission" date="2015-05" db="UniProtKB">
        <authorList>
            <consortium name="EnsemblMetazoa"/>
        </authorList>
    </citation>
    <scope>IDENTIFICATION</scope>
</reference>
<organism evidence="2 3">
    <name type="scientific">Rhodnius prolixus</name>
    <name type="common">Triatomid bug</name>
    <dbReference type="NCBI Taxonomy" id="13249"/>
    <lineage>
        <taxon>Eukaryota</taxon>
        <taxon>Metazoa</taxon>
        <taxon>Ecdysozoa</taxon>
        <taxon>Arthropoda</taxon>
        <taxon>Hexapoda</taxon>
        <taxon>Insecta</taxon>
        <taxon>Pterygota</taxon>
        <taxon>Neoptera</taxon>
        <taxon>Paraneoptera</taxon>
        <taxon>Hemiptera</taxon>
        <taxon>Heteroptera</taxon>
        <taxon>Panheteroptera</taxon>
        <taxon>Cimicomorpha</taxon>
        <taxon>Reduviidae</taxon>
        <taxon>Triatominae</taxon>
        <taxon>Rhodnius</taxon>
    </lineage>
</organism>
<name>T1HEU9_RHOPR</name>
<dbReference type="Pfam" id="PF24700">
    <property type="entry name" value="Vein_beta-barrel"/>
    <property type="match status" value="1"/>
</dbReference>
<dbReference type="Proteomes" id="UP000015103">
    <property type="component" value="Unassembled WGS sequence"/>
</dbReference>
<dbReference type="STRING" id="13249.T1HEU9"/>
<dbReference type="VEuPathDB" id="VectorBase:RPRC002571"/>
<dbReference type="InterPro" id="IPR057777">
    <property type="entry name" value="Beta-barrel_vein"/>
</dbReference>
<proteinExistence type="predicted"/>
<dbReference type="EMBL" id="ACPB03010006">
    <property type="status" value="NOT_ANNOTATED_CDS"/>
    <property type="molecule type" value="Genomic_DNA"/>
</dbReference>
<protein>
    <recommendedName>
        <fullName evidence="1">Vein beta-barrel domain-containing protein</fullName>
    </recommendedName>
</protein>
<accession>T1HEU9</accession>
<dbReference type="EnsemblMetazoa" id="RPRC002571-RA">
    <property type="protein sequence ID" value="RPRC002571-PA"/>
    <property type="gene ID" value="RPRC002571"/>
</dbReference>
<sequence>MRVGGESCCMRRLLFLVTVGAAVTAATSPGFSRTAFSGHLKSDPSLAHCSHIGDSTNSVAARAYMAGTVFEGKARSRSVPREIGGVYGVTFVVQHVHKDKGVIPLKIKTQVRLKFREKRGARRQQQEQLQQHNFCRQSYNYTRRDLVRTSIKRGGKYIVFVMGIGPHNYTLLGEPVFRSRKNVQAVRDALCHNCSRAEKPVSAKYVVANGSSSGIVFLLKFG</sequence>
<evidence type="ECO:0000313" key="2">
    <source>
        <dbReference type="EnsemblMetazoa" id="RPRC002571-PA"/>
    </source>
</evidence>